<dbReference type="GO" id="GO:0006357">
    <property type="term" value="P:regulation of transcription by RNA polymerase II"/>
    <property type="evidence" value="ECO:0007669"/>
    <property type="project" value="TreeGrafter"/>
</dbReference>
<comment type="caution">
    <text evidence="13">The sequence shown here is derived from an EMBL/GenBank/DDBJ whole genome shotgun (WGS) entry which is preliminary data.</text>
</comment>
<comment type="subcellular location">
    <subcellularLocation>
        <location evidence="1">Nucleus</location>
    </subcellularLocation>
</comment>
<dbReference type="Gene3D" id="1.25.40.10">
    <property type="entry name" value="Tetratricopeptide repeat domain"/>
    <property type="match status" value="1"/>
</dbReference>
<evidence type="ECO:0000256" key="3">
    <source>
        <dbReference type="ARBA" id="ARBA00022737"/>
    </source>
</evidence>
<evidence type="ECO:0000256" key="1">
    <source>
        <dbReference type="ARBA" id="ARBA00004123"/>
    </source>
</evidence>
<evidence type="ECO:0000256" key="5">
    <source>
        <dbReference type="ARBA" id="ARBA00022833"/>
    </source>
</evidence>
<name>A0A9P8P8X9_9ASCO</name>
<dbReference type="InterPro" id="IPR007526">
    <property type="entry name" value="SWIRM"/>
</dbReference>
<proteinExistence type="predicted"/>
<organism evidence="13 14">
    <name type="scientific">Ogataea philodendri</name>
    <dbReference type="NCBI Taxonomy" id="1378263"/>
    <lineage>
        <taxon>Eukaryota</taxon>
        <taxon>Fungi</taxon>
        <taxon>Dikarya</taxon>
        <taxon>Ascomycota</taxon>
        <taxon>Saccharomycotina</taxon>
        <taxon>Pichiomycetes</taxon>
        <taxon>Pichiales</taxon>
        <taxon>Pichiaceae</taxon>
        <taxon>Ogataea</taxon>
    </lineage>
</organism>
<dbReference type="InterPro" id="IPR036388">
    <property type="entry name" value="WH-like_DNA-bd_sf"/>
</dbReference>
<dbReference type="GO" id="GO:0008270">
    <property type="term" value="F:zinc ion binding"/>
    <property type="evidence" value="ECO:0007669"/>
    <property type="project" value="UniProtKB-KW"/>
</dbReference>
<evidence type="ECO:0000256" key="8">
    <source>
        <dbReference type="ARBA" id="ARBA00023242"/>
    </source>
</evidence>
<dbReference type="GO" id="GO:0070461">
    <property type="term" value="C:SAGA-type complex"/>
    <property type="evidence" value="ECO:0007669"/>
    <property type="project" value="TreeGrafter"/>
</dbReference>
<dbReference type="EMBL" id="JAEUBE010000183">
    <property type="protein sequence ID" value="KAH3667301.1"/>
    <property type="molecule type" value="Genomic_DNA"/>
</dbReference>
<keyword evidence="8" id="KW-0539">Nucleus</keyword>
<feature type="domain" description="SWIRM" evidence="11">
    <location>
        <begin position="630"/>
        <end position="726"/>
    </location>
</feature>
<evidence type="ECO:0000313" key="14">
    <source>
        <dbReference type="Proteomes" id="UP000769157"/>
    </source>
</evidence>
<feature type="domain" description="SANT" evidence="12">
    <location>
        <begin position="343"/>
        <end position="395"/>
    </location>
</feature>
<evidence type="ECO:0000259" key="11">
    <source>
        <dbReference type="PROSITE" id="PS50934"/>
    </source>
</evidence>
<keyword evidence="5" id="KW-0862">Zinc</keyword>
<dbReference type="SUPFAM" id="SSF46689">
    <property type="entry name" value="Homeodomain-like"/>
    <property type="match status" value="2"/>
</dbReference>
<dbReference type="PROSITE" id="PS51293">
    <property type="entry name" value="SANT"/>
    <property type="match status" value="1"/>
</dbReference>
<dbReference type="FunFam" id="1.10.10.10:FF:000087">
    <property type="entry name" value="Transcriptional adapter 2"/>
    <property type="match status" value="1"/>
</dbReference>
<dbReference type="OrthoDB" id="270417at2759"/>
<dbReference type="PANTHER" id="PTHR12374:SF20">
    <property type="entry name" value="TRANSCRIPTIONAL ADAPTER 2-ALPHA"/>
    <property type="match status" value="1"/>
</dbReference>
<dbReference type="InterPro" id="IPR055347">
    <property type="entry name" value="UTP6_N"/>
</dbReference>
<keyword evidence="14" id="KW-1185">Reference proteome</keyword>
<dbReference type="Gene3D" id="1.10.10.10">
    <property type="entry name" value="Winged helix-like DNA-binding domain superfamily/Winged helix DNA-binding domain"/>
    <property type="match status" value="1"/>
</dbReference>
<feature type="region of interest" description="Disordered" evidence="9">
    <location>
        <begin position="600"/>
        <end position="635"/>
    </location>
</feature>
<gene>
    <name evidence="13" type="ORF">OGAPHI_002950</name>
</gene>
<dbReference type="PANTHER" id="PTHR12374">
    <property type="entry name" value="TRANSCRIPTIONAL ADAPTOR 2 ADA2 -RELATED"/>
    <property type="match status" value="1"/>
</dbReference>
<evidence type="ECO:0000259" key="10">
    <source>
        <dbReference type="PROSITE" id="PS50090"/>
    </source>
</evidence>
<evidence type="ECO:0000256" key="7">
    <source>
        <dbReference type="ARBA" id="ARBA00023163"/>
    </source>
</evidence>
<dbReference type="GO" id="GO:0003713">
    <property type="term" value="F:transcription coactivator activity"/>
    <property type="evidence" value="ECO:0007669"/>
    <property type="project" value="TreeGrafter"/>
</dbReference>
<dbReference type="InterPro" id="IPR055141">
    <property type="entry name" value="TADA2A_B-like_dom"/>
</dbReference>
<reference evidence="13" key="1">
    <citation type="journal article" date="2021" name="Open Biol.">
        <title>Shared evolutionary footprints suggest mitochondrial oxidative damage underlies multiple complex I losses in fungi.</title>
        <authorList>
            <person name="Schikora-Tamarit M.A."/>
            <person name="Marcet-Houben M."/>
            <person name="Nosek J."/>
            <person name="Gabaldon T."/>
        </authorList>
    </citation>
    <scope>NUCLEOTIDE SEQUENCE</scope>
    <source>
        <strain evidence="13">CBS6075</strain>
    </source>
</reference>
<dbReference type="SMART" id="SM00717">
    <property type="entry name" value="SANT"/>
    <property type="match status" value="1"/>
</dbReference>
<keyword evidence="2" id="KW-0479">Metal-binding</keyword>
<dbReference type="GO" id="GO:0006338">
    <property type="term" value="P:chromatin remodeling"/>
    <property type="evidence" value="ECO:0007669"/>
    <property type="project" value="TreeGrafter"/>
</dbReference>
<dbReference type="Pfam" id="PF22941">
    <property type="entry name" value="TADA2A-like_3rd"/>
    <property type="match status" value="1"/>
</dbReference>
<dbReference type="InterPro" id="IPR009057">
    <property type="entry name" value="Homeodomain-like_sf"/>
</dbReference>
<dbReference type="PROSITE" id="PS50934">
    <property type="entry name" value="SWIRM"/>
    <property type="match status" value="1"/>
</dbReference>
<dbReference type="SUPFAM" id="SSF48452">
    <property type="entry name" value="TPR-like"/>
    <property type="match status" value="1"/>
</dbReference>
<keyword evidence="7" id="KW-0804">Transcription</keyword>
<keyword evidence="3" id="KW-0677">Repeat</keyword>
<accession>A0A9P8P8X9</accession>
<dbReference type="GeneID" id="70234917"/>
<dbReference type="InterPro" id="IPR017884">
    <property type="entry name" value="SANT_dom"/>
</dbReference>
<dbReference type="InterPro" id="IPR003107">
    <property type="entry name" value="HAT"/>
</dbReference>
<dbReference type="InterPro" id="IPR001005">
    <property type="entry name" value="SANT/Myb"/>
</dbReference>
<feature type="domain" description="Myb-like" evidence="10">
    <location>
        <begin position="348"/>
        <end position="391"/>
    </location>
</feature>
<dbReference type="GO" id="GO:0006396">
    <property type="term" value="P:RNA processing"/>
    <property type="evidence" value="ECO:0007669"/>
    <property type="project" value="InterPro"/>
</dbReference>
<dbReference type="GO" id="GO:0003682">
    <property type="term" value="F:chromatin binding"/>
    <property type="evidence" value="ECO:0007669"/>
    <property type="project" value="TreeGrafter"/>
</dbReference>
<dbReference type="FunFam" id="1.10.10.60:FF:000115">
    <property type="entry name" value="Transcriptional adapter 2"/>
    <property type="match status" value="1"/>
</dbReference>
<dbReference type="Pfam" id="PF04433">
    <property type="entry name" value="SWIRM"/>
    <property type="match status" value="1"/>
</dbReference>
<evidence type="ECO:0000256" key="6">
    <source>
        <dbReference type="ARBA" id="ARBA00023015"/>
    </source>
</evidence>
<evidence type="ECO:0000313" key="13">
    <source>
        <dbReference type="EMBL" id="KAH3667301.1"/>
    </source>
</evidence>
<dbReference type="SMART" id="SM00386">
    <property type="entry name" value="HAT"/>
    <property type="match status" value="3"/>
</dbReference>
<reference evidence="13" key="2">
    <citation type="submission" date="2021-01" db="EMBL/GenBank/DDBJ databases">
        <authorList>
            <person name="Schikora-Tamarit M.A."/>
        </authorList>
    </citation>
    <scope>NUCLEOTIDE SEQUENCE</scope>
    <source>
        <strain evidence="13">CBS6075</strain>
    </source>
</reference>
<dbReference type="Gene3D" id="1.10.10.60">
    <property type="entry name" value="Homeodomain-like"/>
    <property type="match status" value="1"/>
</dbReference>
<dbReference type="Pfam" id="PF00249">
    <property type="entry name" value="Myb_DNA-binding"/>
    <property type="match status" value="1"/>
</dbReference>
<dbReference type="RefSeq" id="XP_046062113.1">
    <property type="nucleotide sequence ID" value="XM_046203876.1"/>
</dbReference>
<dbReference type="Pfam" id="PF08640">
    <property type="entry name" value="U3_assoc_6"/>
    <property type="match status" value="1"/>
</dbReference>
<evidence type="ECO:0000256" key="9">
    <source>
        <dbReference type="SAM" id="MobiDB-lite"/>
    </source>
</evidence>
<feature type="compositionally biased region" description="Polar residues" evidence="9">
    <location>
        <begin position="613"/>
        <end position="629"/>
    </location>
</feature>
<dbReference type="Proteomes" id="UP000769157">
    <property type="component" value="Unassembled WGS sequence"/>
</dbReference>
<dbReference type="PROSITE" id="PS50090">
    <property type="entry name" value="MYB_LIKE"/>
    <property type="match status" value="1"/>
</dbReference>
<evidence type="ECO:0000256" key="4">
    <source>
        <dbReference type="ARBA" id="ARBA00022771"/>
    </source>
</evidence>
<protein>
    <recommendedName>
        <fullName evidence="15">U3 small nucleolar RNA-associated protein 6</fullName>
    </recommendedName>
</protein>
<dbReference type="GO" id="GO:0005634">
    <property type="term" value="C:nucleus"/>
    <property type="evidence" value="ECO:0007669"/>
    <property type="project" value="UniProtKB-SubCell"/>
</dbReference>
<evidence type="ECO:0000259" key="12">
    <source>
        <dbReference type="PROSITE" id="PS51293"/>
    </source>
</evidence>
<sequence length="1306" mass="149157">MEPSSAQLNADTSTPRSSARIWHVPRPSSAPKEKSSMEIITPLTTRELGPSKIPVITPKPNKVVSRASSDWPAHGIRFDDVINDTSLTPINVFGRAMTAGSVATTATVVTKLSSNELKEDDSVSCFTNSSTSTPCNPKKRKLETEALPFFKYNKLEELSKEEKSMSKMMADPEMNAWINESLETVKDYEKIEVYGLLSVSSETSVSRDSDNGGWDLETKGFDHFVGVSIDVELTLGLLQVQGGHFRNILVLSLSLFLLQFERDTSDWTFLNSLHQVGGVTGDLVSESLGLDLSDFAGQSLVDFKVQSQFWIVFLDEHLRGSLDGLGSNSTLTWLVIEQHQYPIFDEDWGADEELLLIEGCETLGLGNWQDISDFIGGRSKEEVGQHYEDYYLNSPCYPIPDLNKTFENVSTSSFLRKRKQRLDSRKNLPLPPPKKVLTSKPLCSDLQKYMPGRLEFEEEAEDEAEKVVQDMVFEDDEAENDIDLRLTILDIYNSKLTLRAERKRLMLKNNLLDYRNNIAVDKKRTKEERDLFNKLKAFARVMTADDFREFTDDMLAEIRVRNRIQLLQEWRRNGVTSFENGSKFEKDKVARLSRLNMGVGAGPISSGRERHTFNSVRSTSRHQTPSYESNSKKRGHQPLDISQALDYDLLSDEEKVLCSNLRILPKPYLAIKETLFRELLRTGGVLKRKIAKDLLKIDPAKTMKIYDFFVQQKWCNAVVPELKDLENKKLFTRKEVTMIMRRRTDFEQRIAGRGSKPADFLAYYRFEKNLDRLRRKRYTRMRAVIDTRPSVSDWASDRRIFFVFERAVNKFPKSMDLWSAYIKFARKKGSVKVLYSIYSKLLQLQPKNINVWFSAANYEFEHNRNVKSARNLFKRCVRFNGEKTEVWLEFIKLELTYLSKLLLRRRLLNLMTEQQQIQDLRDNEGDAFEGDDLVSLIPDTEVNSELNKLPELNTDVLGTAATNPVLKGDLVLAIFDVAAAAVQKDAPDKFARVWELAEKMLALVDSFDALDRLYLANHVVEWLAHDHGHVPEVVLLQLTLSLRYTELDDADFVATLQSSVRAYQSWAAKSRLDVETKEQLKRMYVDFLTQKYLLRASGDVRQKPHVLVVDVEPAAIDPVHVELQRHLVADDHFGGVERAGPGCAGDDLVILGEQQNVQVWVDVEVGFLHHAAELEHQRHSDACGWFHVHATRERHVVVQVQLEQMVQFVFELDCAGDAFVDAVFERKWGVCFQAPHDGLEHDVAVGIELVLAVVDLPGVAREFDRVVDGVGGQFGQVEVCFRERSDFGRKGTRNQQQHTKQHQARF</sequence>
<keyword evidence="6" id="KW-0805">Transcription regulation</keyword>
<feature type="compositionally biased region" description="Polar residues" evidence="9">
    <location>
        <begin position="1"/>
        <end position="17"/>
    </location>
</feature>
<evidence type="ECO:0008006" key="15">
    <source>
        <dbReference type="Google" id="ProtNLM"/>
    </source>
</evidence>
<dbReference type="InterPro" id="IPR011990">
    <property type="entry name" value="TPR-like_helical_dom_sf"/>
</dbReference>
<dbReference type="CDD" id="cd00167">
    <property type="entry name" value="SANT"/>
    <property type="match status" value="1"/>
</dbReference>
<evidence type="ECO:0000256" key="2">
    <source>
        <dbReference type="ARBA" id="ARBA00022723"/>
    </source>
</evidence>
<keyword evidence="4" id="KW-0863">Zinc-finger</keyword>
<feature type="region of interest" description="Disordered" evidence="9">
    <location>
        <begin position="1"/>
        <end position="37"/>
    </location>
</feature>